<evidence type="ECO:0000259" key="1">
    <source>
        <dbReference type="Pfam" id="PF01712"/>
    </source>
</evidence>
<dbReference type="EMBL" id="RQTK01000093">
    <property type="protein sequence ID" value="RUS88106.1"/>
    <property type="molecule type" value="Genomic_DNA"/>
</dbReference>
<dbReference type="SUPFAM" id="SSF52540">
    <property type="entry name" value="P-loop containing nucleoside triphosphate hydrolases"/>
    <property type="match status" value="1"/>
</dbReference>
<sequence length="181" mass="20958">MVDRRFVFPSIVSALLQCSNSSNICRTAVRDNLKYFLRLKSTFVQMNGSYQQSDKHDRPVCSRSQARANLTSRSHSATPARKTVVCIEGNIGCGKTTLLNYFERFQNCEVVAEPVEKWRNVEGYNALGLMYTDPERWGMALQTYIQLTMLQIHNQQQEKDVRLMERSIYSAKYCFTDNLFE</sequence>
<dbReference type="GO" id="GO:0005739">
    <property type="term" value="C:mitochondrion"/>
    <property type="evidence" value="ECO:0007669"/>
    <property type="project" value="TreeGrafter"/>
</dbReference>
<dbReference type="Gene3D" id="3.40.50.300">
    <property type="entry name" value="P-loop containing nucleotide triphosphate hydrolases"/>
    <property type="match status" value="1"/>
</dbReference>
<dbReference type="InterPro" id="IPR050566">
    <property type="entry name" value="Deoxyribonucleoside_kinase"/>
</dbReference>
<protein>
    <recommendedName>
        <fullName evidence="1">Deoxynucleoside kinase domain-containing protein</fullName>
    </recommendedName>
</protein>
<name>A0A3S1BP16_ELYCH</name>
<dbReference type="STRING" id="188477.A0A3S1BP16"/>
<comment type="caution">
    <text evidence="2">The sequence shown here is derived from an EMBL/GenBank/DDBJ whole genome shotgun (WGS) entry which is preliminary data.</text>
</comment>
<gene>
    <name evidence="2" type="ORF">EGW08_004159</name>
</gene>
<feature type="domain" description="Deoxynucleoside kinase" evidence="1">
    <location>
        <begin position="85"/>
        <end position="180"/>
    </location>
</feature>
<keyword evidence="3" id="KW-1185">Reference proteome</keyword>
<reference evidence="2 3" key="1">
    <citation type="submission" date="2019-01" db="EMBL/GenBank/DDBJ databases">
        <title>A draft genome assembly of the solar-powered sea slug Elysia chlorotica.</title>
        <authorList>
            <person name="Cai H."/>
            <person name="Li Q."/>
            <person name="Fang X."/>
            <person name="Li J."/>
            <person name="Curtis N.E."/>
            <person name="Altenburger A."/>
            <person name="Shibata T."/>
            <person name="Feng M."/>
            <person name="Maeda T."/>
            <person name="Schwartz J.A."/>
            <person name="Shigenobu S."/>
            <person name="Lundholm N."/>
            <person name="Nishiyama T."/>
            <person name="Yang H."/>
            <person name="Hasebe M."/>
            <person name="Li S."/>
            <person name="Pierce S.K."/>
            <person name="Wang J."/>
        </authorList>
    </citation>
    <scope>NUCLEOTIDE SEQUENCE [LARGE SCALE GENOMIC DNA]</scope>
    <source>
        <strain evidence="2">EC2010</strain>
        <tissue evidence="2">Whole organism of an adult</tissue>
    </source>
</reference>
<evidence type="ECO:0000313" key="2">
    <source>
        <dbReference type="EMBL" id="RUS88106.1"/>
    </source>
</evidence>
<dbReference type="AlphaFoldDB" id="A0A3S1BP16"/>
<accession>A0A3S1BP16</accession>
<dbReference type="InterPro" id="IPR031314">
    <property type="entry name" value="DNK_dom"/>
</dbReference>
<dbReference type="Pfam" id="PF01712">
    <property type="entry name" value="dNK"/>
    <property type="match status" value="1"/>
</dbReference>
<dbReference type="GO" id="GO:0019136">
    <property type="term" value="F:deoxynucleoside kinase activity"/>
    <property type="evidence" value="ECO:0007669"/>
    <property type="project" value="TreeGrafter"/>
</dbReference>
<dbReference type="OrthoDB" id="567086at2759"/>
<dbReference type="PANTHER" id="PTHR10513:SF24">
    <property type="entry name" value="THYMIDINE KINASE 2, MITOCHONDRIAL"/>
    <property type="match status" value="1"/>
</dbReference>
<dbReference type="PANTHER" id="PTHR10513">
    <property type="entry name" value="DEOXYNUCLEOSIDE KINASE"/>
    <property type="match status" value="1"/>
</dbReference>
<feature type="non-terminal residue" evidence="2">
    <location>
        <position position="181"/>
    </location>
</feature>
<evidence type="ECO:0000313" key="3">
    <source>
        <dbReference type="Proteomes" id="UP000271974"/>
    </source>
</evidence>
<organism evidence="2 3">
    <name type="scientific">Elysia chlorotica</name>
    <name type="common">Eastern emerald elysia</name>
    <name type="synonym">Sea slug</name>
    <dbReference type="NCBI Taxonomy" id="188477"/>
    <lineage>
        <taxon>Eukaryota</taxon>
        <taxon>Metazoa</taxon>
        <taxon>Spiralia</taxon>
        <taxon>Lophotrochozoa</taxon>
        <taxon>Mollusca</taxon>
        <taxon>Gastropoda</taxon>
        <taxon>Heterobranchia</taxon>
        <taxon>Euthyneura</taxon>
        <taxon>Panpulmonata</taxon>
        <taxon>Sacoglossa</taxon>
        <taxon>Placobranchoidea</taxon>
        <taxon>Plakobranchidae</taxon>
        <taxon>Elysia</taxon>
    </lineage>
</organism>
<dbReference type="Proteomes" id="UP000271974">
    <property type="component" value="Unassembled WGS sequence"/>
</dbReference>
<dbReference type="InterPro" id="IPR027417">
    <property type="entry name" value="P-loop_NTPase"/>
</dbReference>
<proteinExistence type="predicted"/>